<feature type="signal peptide" evidence="1">
    <location>
        <begin position="1"/>
        <end position="20"/>
    </location>
</feature>
<protein>
    <submittedName>
        <fullName evidence="2">Por secretion system C-terminal sorting domain-containing protein</fullName>
    </submittedName>
</protein>
<name>A0A1M6TCH5_XYLRU</name>
<reference evidence="2 3" key="1">
    <citation type="submission" date="2016-11" db="EMBL/GenBank/DDBJ databases">
        <authorList>
            <person name="Jaros S."/>
            <person name="Januszkiewicz K."/>
            <person name="Wedrychowicz H."/>
        </authorList>
    </citation>
    <scope>NUCLEOTIDE SEQUENCE [LARGE SCALE GENOMIC DNA]</scope>
    <source>
        <strain evidence="2 3">KHT3</strain>
    </source>
</reference>
<sequence>MRKFLLISTILCLMAAPITATSLFIDPAPLAQVDDATITIAIEGRSVVVSGAQGKDLQVISLTGKILETYHIESPNQRVNLNLTKGCYILKVDKVVRKVSIQ</sequence>
<dbReference type="NCBIfam" id="TIGR04183">
    <property type="entry name" value="Por_Secre_tail"/>
    <property type="match status" value="1"/>
</dbReference>
<dbReference type="InterPro" id="IPR026444">
    <property type="entry name" value="Secre_tail"/>
</dbReference>
<dbReference type="EMBL" id="FRBD01000005">
    <property type="protein sequence ID" value="SHK54653.1"/>
    <property type="molecule type" value="Genomic_DNA"/>
</dbReference>
<organism evidence="2 3">
    <name type="scientific">Xylanibacter ruminicola</name>
    <name type="common">Prevotella ruminicola</name>
    <dbReference type="NCBI Taxonomy" id="839"/>
    <lineage>
        <taxon>Bacteria</taxon>
        <taxon>Pseudomonadati</taxon>
        <taxon>Bacteroidota</taxon>
        <taxon>Bacteroidia</taxon>
        <taxon>Bacteroidales</taxon>
        <taxon>Prevotellaceae</taxon>
        <taxon>Xylanibacter</taxon>
    </lineage>
</organism>
<evidence type="ECO:0000256" key="1">
    <source>
        <dbReference type="SAM" id="SignalP"/>
    </source>
</evidence>
<dbReference type="Proteomes" id="UP000184130">
    <property type="component" value="Unassembled WGS sequence"/>
</dbReference>
<dbReference type="RefSeq" id="WP_139261415.1">
    <property type="nucleotide sequence ID" value="NZ_FRBD01000005.1"/>
</dbReference>
<evidence type="ECO:0000313" key="2">
    <source>
        <dbReference type="EMBL" id="SHK54653.1"/>
    </source>
</evidence>
<dbReference type="AlphaFoldDB" id="A0A1M6TCH5"/>
<dbReference type="OrthoDB" id="1050368at2"/>
<accession>A0A1M6TCH5</accession>
<gene>
    <name evidence="2" type="ORF">SAMN05216463_105143</name>
</gene>
<proteinExistence type="predicted"/>
<feature type="chain" id="PRO_5012048208" evidence="1">
    <location>
        <begin position="21"/>
        <end position="102"/>
    </location>
</feature>
<keyword evidence="1" id="KW-0732">Signal</keyword>
<evidence type="ECO:0000313" key="3">
    <source>
        <dbReference type="Proteomes" id="UP000184130"/>
    </source>
</evidence>